<protein>
    <submittedName>
        <fullName evidence="1">Uncharacterized protein</fullName>
    </submittedName>
</protein>
<comment type="caution">
    <text evidence="1">The sequence shown here is derived from an EMBL/GenBank/DDBJ whole genome shotgun (WGS) entry which is preliminary data.</text>
</comment>
<sequence length="111" mass="12304">MPWAGCRPAHDERFVGTELGEVDRFKHLWLTGIPLLARVDQYAGRLVWAVMCNPVGASGYGRQLSIISSADGKVSYRWSMMGAGCDRWIVGAARSPTLRARFVILMEGMMS</sequence>
<evidence type="ECO:0000313" key="2">
    <source>
        <dbReference type="Proteomes" id="UP001501444"/>
    </source>
</evidence>
<evidence type="ECO:0000313" key="1">
    <source>
        <dbReference type="EMBL" id="GAA2341179.1"/>
    </source>
</evidence>
<accession>A0ABN3G019</accession>
<reference evidence="1 2" key="1">
    <citation type="journal article" date="2019" name="Int. J. Syst. Evol. Microbiol.">
        <title>The Global Catalogue of Microorganisms (GCM) 10K type strain sequencing project: providing services to taxonomists for standard genome sequencing and annotation.</title>
        <authorList>
            <consortium name="The Broad Institute Genomics Platform"/>
            <consortium name="The Broad Institute Genome Sequencing Center for Infectious Disease"/>
            <person name="Wu L."/>
            <person name="Ma J."/>
        </authorList>
    </citation>
    <scope>NUCLEOTIDE SEQUENCE [LARGE SCALE GENOMIC DNA]</scope>
    <source>
        <strain evidence="1 2">JCM 3272</strain>
    </source>
</reference>
<dbReference type="Proteomes" id="UP001501444">
    <property type="component" value="Unassembled WGS sequence"/>
</dbReference>
<keyword evidence="2" id="KW-1185">Reference proteome</keyword>
<proteinExistence type="predicted"/>
<name>A0ABN3G019_9ACTN</name>
<organism evidence="1 2">
    <name type="scientific">Dactylosporangium salmoneum</name>
    <dbReference type="NCBI Taxonomy" id="53361"/>
    <lineage>
        <taxon>Bacteria</taxon>
        <taxon>Bacillati</taxon>
        <taxon>Actinomycetota</taxon>
        <taxon>Actinomycetes</taxon>
        <taxon>Micromonosporales</taxon>
        <taxon>Micromonosporaceae</taxon>
        <taxon>Dactylosporangium</taxon>
    </lineage>
</organism>
<gene>
    <name evidence="1" type="ORF">GCM10010170_024470</name>
</gene>
<dbReference type="EMBL" id="BAAARV010000021">
    <property type="protein sequence ID" value="GAA2341179.1"/>
    <property type="molecule type" value="Genomic_DNA"/>
</dbReference>